<evidence type="ECO:0000256" key="4">
    <source>
        <dbReference type="ARBA" id="ARBA00022605"/>
    </source>
</evidence>
<name>A0A4U1MIH5_9BACL</name>
<evidence type="ECO:0000256" key="10">
    <source>
        <dbReference type="RuleBase" id="RU361254"/>
    </source>
</evidence>
<keyword evidence="7 10" id="KW-0456">Lyase</keyword>
<dbReference type="PROSITE" id="PS00858">
    <property type="entry name" value="PREPHENATE_DEHYDR_2"/>
    <property type="match status" value="1"/>
</dbReference>
<accession>A0A4U1MIH5</accession>
<dbReference type="RefSeq" id="WP_136947685.1">
    <property type="nucleotide sequence ID" value="NZ_SWFM01000003.1"/>
</dbReference>
<dbReference type="GO" id="GO:0005737">
    <property type="term" value="C:cytoplasm"/>
    <property type="evidence" value="ECO:0007669"/>
    <property type="project" value="TreeGrafter"/>
</dbReference>
<gene>
    <name evidence="10 13" type="primary">pheA</name>
    <name evidence="13" type="ORF">FBF83_13650</name>
</gene>
<dbReference type="CDD" id="cd04905">
    <property type="entry name" value="ACT_CM-PDT"/>
    <property type="match status" value="1"/>
</dbReference>
<dbReference type="SUPFAM" id="SSF53850">
    <property type="entry name" value="Periplasmic binding protein-like II"/>
    <property type="match status" value="1"/>
</dbReference>
<comment type="pathway">
    <text evidence="1 10">Amino-acid biosynthesis; L-phenylalanine biosynthesis; phenylpyruvate from prephenate: step 1/1.</text>
</comment>
<protein>
    <recommendedName>
        <fullName evidence="3 10">Prephenate dehydratase</fullName>
        <shortName evidence="10">PDT</shortName>
        <ecNumber evidence="2 10">4.2.1.51</ecNumber>
    </recommendedName>
</protein>
<evidence type="ECO:0000256" key="5">
    <source>
        <dbReference type="ARBA" id="ARBA00023141"/>
    </source>
</evidence>
<keyword evidence="6 10" id="KW-0584">Phenylalanine biosynthesis</keyword>
<evidence type="ECO:0000256" key="3">
    <source>
        <dbReference type="ARBA" id="ARBA00021872"/>
    </source>
</evidence>
<dbReference type="GO" id="GO:0009094">
    <property type="term" value="P:L-phenylalanine biosynthetic process"/>
    <property type="evidence" value="ECO:0007669"/>
    <property type="project" value="UniProtKB-UniPathway"/>
</dbReference>
<dbReference type="PANTHER" id="PTHR21022:SF19">
    <property type="entry name" value="PREPHENATE DEHYDRATASE-RELATED"/>
    <property type="match status" value="1"/>
</dbReference>
<dbReference type="InterPro" id="IPR018528">
    <property type="entry name" value="Preph_deHydtase_CS"/>
</dbReference>
<dbReference type="EC" id="4.2.1.51" evidence="2 10"/>
<dbReference type="InterPro" id="IPR008242">
    <property type="entry name" value="Chor_mutase/pphenate_deHydtase"/>
</dbReference>
<dbReference type="GO" id="GO:0004664">
    <property type="term" value="F:prephenate dehydratase activity"/>
    <property type="evidence" value="ECO:0007669"/>
    <property type="project" value="UniProtKB-UniRule"/>
</dbReference>
<evidence type="ECO:0000256" key="6">
    <source>
        <dbReference type="ARBA" id="ARBA00023222"/>
    </source>
</evidence>
<dbReference type="InterPro" id="IPR002912">
    <property type="entry name" value="ACT_dom"/>
</dbReference>
<organism evidence="13 14">
    <name type="scientific">Guptibacillus hwajinpoensis</name>
    <dbReference type="NCBI Taxonomy" id="208199"/>
    <lineage>
        <taxon>Bacteria</taxon>
        <taxon>Bacillati</taxon>
        <taxon>Bacillota</taxon>
        <taxon>Bacilli</taxon>
        <taxon>Bacillales</taxon>
        <taxon>Guptibacillaceae</taxon>
        <taxon>Guptibacillus</taxon>
    </lineage>
</organism>
<dbReference type="PROSITE" id="PS51171">
    <property type="entry name" value="PREPHENATE_DEHYDR_3"/>
    <property type="match status" value="1"/>
</dbReference>
<dbReference type="OrthoDB" id="9802281at2"/>
<dbReference type="Gene3D" id="3.40.190.10">
    <property type="entry name" value="Periplasmic binding protein-like II"/>
    <property type="match status" value="2"/>
</dbReference>
<dbReference type="UniPathway" id="UPA00121">
    <property type="reaction ID" value="UER00345"/>
</dbReference>
<dbReference type="CDD" id="cd13633">
    <property type="entry name" value="PBP2_Sa-PDT_like"/>
    <property type="match status" value="1"/>
</dbReference>
<dbReference type="AlphaFoldDB" id="A0A4U1MIH5"/>
<dbReference type="PIRSF" id="PIRSF001500">
    <property type="entry name" value="Chor_mut_pdt_Ppr"/>
    <property type="match status" value="1"/>
</dbReference>
<evidence type="ECO:0000313" key="13">
    <source>
        <dbReference type="EMBL" id="TKD70276.1"/>
    </source>
</evidence>
<dbReference type="EMBL" id="SWFM01000003">
    <property type="protein sequence ID" value="TKD70276.1"/>
    <property type="molecule type" value="Genomic_DNA"/>
</dbReference>
<dbReference type="Gene3D" id="3.30.70.260">
    <property type="match status" value="1"/>
</dbReference>
<evidence type="ECO:0000313" key="14">
    <source>
        <dbReference type="Proteomes" id="UP000310541"/>
    </source>
</evidence>
<proteinExistence type="predicted"/>
<keyword evidence="4 10" id="KW-0028">Amino-acid biosynthesis</keyword>
<evidence type="ECO:0000256" key="2">
    <source>
        <dbReference type="ARBA" id="ARBA00013147"/>
    </source>
</evidence>
<reference evidence="13 14" key="1">
    <citation type="submission" date="2019-04" db="EMBL/GenBank/DDBJ databases">
        <title>Genome sequence of Bacillus hwajinpoensis strain Y2.</title>
        <authorList>
            <person name="Fair J.L."/>
            <person name="Maclea K.S."/>
        </authorList>
    </citation>
    <scope>NUCLEOTIDE SEQUENCE [LARGE SCALE GENOMIC DNA]</scope>
    <source>
        <strain evidence="13 14">Y2</strain>
    </source>
</reference>
<sequence>MDTHKKIGFLGPEGTFTEIATKTLFQEEERIPFPTIRACLEAVENGKVDYGVVPLENTIEGSVNMTLDLLSHQVSLPIVGELVLPIRQHLLIHPEQSDWRRVKRVLSHPHAIAQCHVFLQKELSKAELSNAASTSAAAEYVQNDGNIEQAAIGNELAAEKYGLTIAKSNIHDTEDNDTRFLVLHRTPQALPRTPLFREDRVTYKIILPSDYPGALHQVLAAFAWRNLNLTKIESRPMKTGLGNYFFIIDVERPNSDVLLKGVMEEIQALGIGISVLGEYPCFVVNGQA</sequence>
<comment type="catalytic activity">
    <reaction evidence="8 10">
        <text>prephenate + H(+) = 3-phenylpyruvate + CO2 + H2O</text>
        <dbReference type="Rhea" id="RHEA:21648"/>
        <dbReference type="ChEBI" id="CHEBI:15377"/>
        <dbReference type="ChEBI" id="CHEBI:15378"/>
        <dbReference type="ChEBI" id="CHEBI:16526"/>
        <dbReference type="ChEBI" id="CHEBI:18005"/>
        <dbReference type="ChEBI" id="CHEBI:29934"/>
        <dbReference type="EC" id="4.2.1.51"/>
    </reaction>
</comment>
<evidence type="ECO:0000259" key="11">
    <source>
        <dbReference type="PROSITE" id="PS51171"/>
    </source>
</evidence>
<dbReference type="NCBIfam" id="NF008865">
    <property type="entry name" value="PRK11898.1"/>
    <property type="match status" value="1"/>
</dbReference>
<comment type="caution">
    <text evidence="13">The sequence shown here is derived from an EMBL/GenBank/DDBJ whole genome shotgun (WGS) entry which is preliminary data.</text>
</comment>
<evidence type="ECO:0000256" key="8">
    <source>
        <dbReference type="ARBA" id="ARBA00047848"/>
    </source>
</evidence>
<dbReference type="Pfam" id="PF01842">
    <property type="entry name" value="ACT"/>
    <property type="match status" value="1"/>
</dbReference>
<evidence type="ECO:0000256" key="7">
    <source>
        <dbReference type="ARBA" id="ARBA00023239"/>
    </source>
</evidence>
<feature type="domain" description="Prephenate dehydratase" evidence="11">
    <location>
        <begin position="6"/>
        <end position="185"/>
    </location>
</feature>
<evidence type="ECO:0000256" key="9">
    <source>
        <dbReference type="PIRSR" id="PIRSR001500-2"/>
    </source>
</evidence>
<dbReference type="InterPro" id="IPR001086">
    <property type="entry name" value="Preph_deHydtase"/>
</dbReference>
<feature type="domain" description="ACT" evidence="12">
    <location>
        <begin position="203"/>
        <end position="280"/>
    </location>
</feature>
<dbReference type="FunFam" id="3.40.190.10:FF:000064">
    <property type="entry name" value="Prephenate dehydratase"/>
    <property type="match status" value="1"/>
</dbReference>
<evidence type="ECO:0000259" key="12">
    <source>
        <dbReference type="PROSITE" id="PS51671"/>
    </source>
</evidence>
<feature type="site" description="Essential for prephenate dehydratase activity" evidence="9">
    <location>
        <position position="178"/>
    </location>
</feature>
<dbReference type="Proteomes" id="UP000310541">
    <property type="component" value="Unassembled WGS sequence"/>
</dbReference>
<dbReference type="InterPro" id="IPR045865">
    <property type="entry name" value="ACT-like_dom_sf"/>
</dbReference>
<evidence type="ECO:0000256" key="1">
    <source>
        <dbReference type="ARBA" id="ARBA00004741"/>
    </source>
</evidence>
<dbReference type="PROSITE" id="PS51671">
    <property type="entry name" value="ACT"/>
    <property type="match status" value="1"/>
</dbReference>
<dbReference type="SUPFAM" id="SSF55021">
    <property type="entry name" value="ACT-like"/>
    <property type="match status" value="1"/>
</dbReference>
<keyword evidence="5 10" id="KW-0057">Aromatic amino acid biosynthesis</keyword>
<dbReference type="PANTHER" id="PTHR21022">
    <property type="entry name" value="PREPHENATE DEHYDRATASE P PROTEIN"/>
    <property type="match status" value="1"/>
</dbReference>
<dbReference type="Pfam" id="PF00800">
    <property type="entry name" value="PDT"/>
    <property type="match status" value="1"/>
</dbReference>